<evidence type="ECO:0000313" key="16">
    <source>
        <dbReference type="EMBL" id="KAB1269092.1"/>
    </source>
</evidence>
<dbReference type="Proteomes" id="UP000299084">
    <property type="component" value="Unassembled WGS sequence"/>
</dbReference>
<dbReference type="InterPro" id="IPR039031">
    <property type="entry name" value="Mucolipin"/>
</dbReference>
<keyword evidence="4" id="KW-1003">Cell membrane</keyword>
<evidence type="ECO:0000256" key="4">
    <source>
        <dbReference type="ARBA" id="ARBA00022475"/>
    </source>
</evidence>
<evidence type="ECO:0000256" key="10">
    <source>
        <dbReference type="ARBA" id="ARBA00023157"/>
    </source>
</evidence>
<evidence type="ECO:0000256" key="12">
    <source>
        <dbReference type="ARBA" id="ARBA00036634"/>
    </source>
</evidence>
<feature type="domain" description="Mucolipin extracytosolic" evidence="15">
    <location>
        <begin position="62"/>
        <end position="226"/>
    </location>
</feature>
<comment type="catalytic activity">
    <reaction evidence="12">
        <text>Ca(2+)(in) = Ca(2+)(out)</text>
        <dbReference type="Rhea" id="RHEA:29671"/>
        <dbReference type="ChEBI" id="CHEBI:29108"/>
    </reaction>
</comment>
<feature type="domain" description="Polycystin cation channel PKD1/PKD2" evidence="14">
    <location>
        <begin position="439"/>
        <end position="576"/>
    </location>
</feature>
<evidence type="ECO:0000256" key="5">
    <source>
        <dbReference type="ARBA" id="ARBA00022692"/>
    </source>
</evidence>
<keyword evidence="6" id="KW-0967">Endosome</keyword>
<dbReference type="Pfam" id="PF08016">
    <property type="entry name" value="PKD_channel"/>
    <property type="match status" value="1"/>
</dbReference>
<reference evidence="16 17" key="1">
    <citation type="journal article" date="2019" name="Mol. Ecol. Resour.">
        <title>Improving Illumina assemblies with Hi-C and long reads: an example with the North African dromedary.</title>
        <authorList>
            <person name="Elbers J.P."/>
            <person name="Rogers M.F."/>
            <person name="Perelman P.L."/>
            <person name="Proskuryakova A.A."/>
            <person name="Serdyukova N.A."/>
            <person name="Johnson W.E."/>
            <person name="Horin P."/>
            <person name="Corander J."/>
            <person name="Murphy D."/>
            <person name="Burger P.A."/>
        </authorList>
    </citation>
    <scope>NUCLEOTIDE SEQUENCE [LARGE SCALE GENOMIC DNA]</scope>
    <source>
        <strain evidence="16">Drom800</strain>
        <tissue evidence="16">Blood</tissue>
    </source>
</reference>
<dbReference type="PANTHER" id="PTHR12127">
    <property type="entry name" value="MUCOLIPIN"/>
    <property type="match status" value="1"/>
</dbReference>
<evidence type="ECO:0000256" key="1">
    <source>
        <dbReference type="ARBA" id="ARBA00004337"/>
    </source>
</evidence>
<dbReference type="Gene3D" id="1.10.287.70">
    <property type="match status" value="1"/>
</dbReference>
<feature type="transmembrane region" description="Helical" evidence="13">
    <location>
        <begin position="548"/>
        <end position="569"/>
    </location>
</feature>
<dbReference type="EMBL" id="JWIN03000013">
    <property type="protein sequence ID" value="KAB1269092.1"/>
    <property type="molecule type" value="Genomic_DNA"/>
</dbReference>
<organism evidence="16 17">
    <name type="scientific">Camelus dromedarius</name>
    <name type="common">Dromedary</name>
    <name type="synonym">Arabian camel</name>
    <dbReference type="NCBI Taxonomy" id="9838"/>
    <lineage>
        <taxon>Eukaryota</taxon>
        <taxon>Metazoa</taxon>
        <taxon>Chordata</taxon>
        <taxon>Craniata</taxon>
        <taxon>Vertebrata</taxon>
        <taxon>Euteleostomi</taxon>
        <taxon>Mammalia</taxon>
        <taxon>Eutheria</taxon>
        <taxon>Laurasiatheria</taxon>
        <taxon>Artiodactyla</taxon>
        <taxon>Tylopoda</taxon>
        <taxon>Camelidae</taxon>
        <taxon>Camelus</taxon>
    </lineage>
</organism>
<evidence type="ECO:0000256" key="3">
    <source>
        <dbReference type="ARBA" id="ARBA00022448"/>
    </source>
</evidence>
<protein>
    <submittedName>
        <fullName evidence="16">Mucolipin-2</fullName>
    </submittedName>
</protein>
<keyword evidence="8" id="KW-0406">Ion transport</keyword>
<evidence type="ECO:0000256" key="13">
    <source>
        <dbReference type="SAM" id="Phobius"/>
    </source>
</evidence>
<keyword evidence="17" id="KW-1185">Reference proteome</keyword>
<comment type="caution">
    <text evidence="16">The sequence shown here is derived from an EMBL/GenBank/DDBJ whole genome shotgun (WGS) entry which is preliminary data.</text>
</comment>
<evidence type="ECO:0000256" key="9">
    <source>
        <dbReference type="ARBA" id="ARBA00023136"/>
    </source>
</evidence>
<keyword evidence="11" id="KW-0407">Ion channel</keyword>
<evidence type="ECO:0000313" key="17">
    <source>
        <dbReference type="Proteomes" id="UP000299084"/>
    </source>
</evidence>
<comment type="subcellular location">
    <subcellularLocation>
        <location evidence="2">Cell membrane</location>
        <topology evidence="2">Multi-pass membrane protein</topology>
    </subcellularLocation>
    <subcellularLocation>
        <location evidence="1">Endosome membrane</location>
        <topology evidence="1">Multi-pass membrane protein</topology>
    </subcellularLocation>
</comment>
<evidence type="ECO:0000259" key="14">
    <source>
        <dbReference type="Pfam" id="PF08016"/>
    </source>
</evidence>
<accession>A0A5N4DD86</accession>
<keyword evidence="3" id="KW-0813">Transport</keyword>
<evidence type="ECO:0000256" key="11">
    <source>
        <dbReference type="ARBA" id="ARBA00023303"/>
    </source>
</evidence>
<dbReference type="InterPro" id="IPR013122">
    <property type="entry name" value="PKD1_2_channel"/>
</dbReference>
<evidence type="ECO:0000256" key="7">
    <source>
        <dbReference type="ARBA" id="ARBA00022989"/>
    </source>
</evidence>
<dbReference type="FunFam" id="1.10.287.70:FF:000033">
    <property type="entry name" value="Mucolipin 1"/>
    <property type="match status" value="1"/>
</dbReference>
<dbReference type="AlphaFoldDB" id="A0A5N4DD86"/>
<evidence type="ECO:0000256" key="2">
    <source>
        <dbReference type="ARBA" id="ARBA00004651"/>
    </source>
</evidence>
<dbReference type="InterPro" id="IPR049134">
    <property type="entry name" value="MCLN_ECD"/>
</dbReference>
<evidence type="ECO:0000259" key="15">
    <source>
        <dbReference type="Pfam" id="PF21381"/>
    </source>
</evidence>
<name>A0A5N4DD86_CAMDR</name>
<evidence type="ECO:0000256" key="6">
    <source>
        <dbReference type="ARBA" id="ARBA00022753"/>
    </source>
</evidence>
<keyword evidence="9 13" id="KW-0472">Membrane</keyword>
<gene>
    <name evidence="16" type="ORF">Cadr_000014184</name>
</gene>
<dbReference type="GO" id="GO:0072345">
    <property type="term" value="F:NAADP-sensitive calcium-release channel activity"/>
    <property type="evidence" value="ECO:0007669"/>
    <property type="project" value="TreeGrafter"/>
</dbReference>
<sequence>MAHLDSEVKEECLREDLKFYFMNPCEKFRARQQIPWKLCLQILKIVMVTTQLVRFGLSNQLVVAFKEENAAAFKHLFLKGYSGTDEDDYSCSVYTQEDAYESIFFAINQASILNGGHSKYHRLRNISLGTLGYGESEGNRIGLKVCKQHYKKGTMFPSNETLNIDSDIKIVGVYQHTAVVPMLPRTLSSRGGDGLLQVEISFQLKGIDLQTIHSRELPDCYVFQNTARRVKESGDEDISMRIVVFGSVRCLDAADALSRADRACRSYFLLSRNLFIYLCLQITFDNNAHSGKIKIYFDSDANIEECKDLTISGSSNGSSSHTRNKLVELALFAEKAQSKAEEQKRVQKNTQYVLVFDAFVIVICLASLILCTRSIVLALRLRKRFLNFFLEKYKRQVCDADQWEFVNGWYVLVITSDLMTVIGSVLKMEIKAKNLTNYNLCSILLGTSTLFVWVGVIRYLGYFQAYNVLILTMQASLPKVLRFCACAGMIYLGYTFCGWIVLGPYHNKFQNLNTVAECLFSLVNGDDMYATFAHIQQKSLLVWLFSRLYLYSFISLFIYMILSLFIALITDSYDTIKKYQQNGFPVTDLQEFLKESSSKEKCQKESSAFLSRVCCLRRSRSDDHLILVN</sequence>
<keyword evidence="10" id="KW-1015">Disulfide bond</keyword>
<dbReference type="Pfam" id="PF21381">
    <property type="entry name" value="MCLN_ECD"/>
    <property type="match status" value="2"/>
</dbReference>
<feature type="transmembrane region" description="Helical" evidence="13">
    <location>
        <begin position="352"/>
        <end position="379"/>
    </location>
</feature>
<keyword evidence="7 13" id="KW-1133">Transmembrane helix</keyword>
<feature type="transmembrane region" description="Helical" evidence="13">
    <location>
        <begin position="409"/>
        <end position="426"/>
    </location>
</feature>
<proteinExistence type="predicted"/>
<feature type="transmembrane region" description="Helical" evidence="13">
    <location>
        <begin position="480"/>
        <end position="502"/>
    </location>
</feature>
<dbReference type="GO" id="GO:0010008">
    <property type="term" value="C:endosome membrane"/>
    <property type="evidence" value="ECO:0007669"/>
    <property type="project" value="UniProtKB-SubCell"/>
</dbReference>
<feature type="transmembrane region" description="Helical" evidence="13">
    <location>
        <begin position="438"/>
        <end position="460"/>
    </location>
</feature>
<dbReference type="PANTHER" id="PTHR12127:SF4">
    <property type="entry name" value="MUCOLIPIN-2"/>
    <property type="match status" value="1"/>
</dbReference>
<feature type="domain" description="Mucolipin extracytosolic" evidence="15">
    <location>
        <begin position="280"/>
        <end position="307"/>
    </location>
</feature>
<evidence type="ECO:0000256" key="8">
    <source>
        <dbReference type="ARBA" id="ARBA00023065"/>
    </source>
</evidence>
<keyword evidence="5 13" id="KW-0812">Transmembrane</keyword>
<dbReference type="GO" id="GO:0005886">
    <property type="term" value="C:plasma membrane"/>
    <property type="evidence" value="ECO:0007669"/>
    <property type="project" value="UniProtKB-SubCell"/>
</dbReference>